<comment type="caution">
    <text evidence="4">The sequence shown here is derived from an EMBL/GenBank/DDBJ whole genome shotgun (WGS) entry which is preliminary data.</text>
</comment>
<dbReference type="InterPro" id="IPR041483">
    <property type="entry name" value="TetR_C_34"/>
</dbReference>
<evidence type="ECO:0000313" key="4">
    <source>
        <dbReference type="EMBL" id="GIF55678.1"/>
    </source>
</evidence>
<organism evidence="4 5">
    <name type="scientific">Asanoa iriomotensis</name>
    <dbReference type="NCBI Taxonomy" id="234613"/>
    <lineage>
        <taxon>Bacteria</taxon>
        <taxon>Bacillati</taxon>
        <taxon>Actinomycetota</taxon>
        <taxon>Actinomycetes</taxon>
        <taxon>Micromonosporales</taxon>
        <taxon>Micromonosporaceae</taxon>
        <taxon>Asanoa</taxon>
    </lineage>
</organism>
<feature type="domain" description="HTH tetR-type" evidence="3">
    <location>
        <begin position="12"/>
        <end position="73"/>
    </location>
</feature>
<protein>
    <recommendedName>
        <fullName evidence="3">HTH tetR-type domain-containing protein</fullName>
    </recommendedName>
</protein>
<dbReference type="PROSITE" id="PS50977">
    <property type="entry name" value="HTH_TETR_2"/>
    <property type="match status" value="1"/>
</dbReference>
<evidence type="ECO:0000313" key="5">
    <source>
        <dbReference type="Proteomes" id="UP000624325"/>
    </source>
</evidence>
<gene>
    <name evidence="4" type="ORF">Air01nite_17730</name>
</gene>
<proteinExistence type="predicted"/>
<evidence type="ECO:0000256" key="1">
    <source>
        <dbReference type="ARBA" id="ARBA00023125"/>
    </source>
</evidence>
<feature type="DNA-binding region" description="H-T-H motif" evidence="2">
    <location>
        <begin position="36"/>
        <end position="55"/>
    </location>
</feature>
<dbReference type="Proteomes" id="UP000624325">
    <property type="component" value="Unassembled WGS sequence"/>
</dbReference>
<dbReference type="EMBL" id="BONC01000009">
    <property type="protein sequence ID" value="GIF55678.1"/>
    <property type="molecule type" value="Genomic_DNA"/>
</dbReference>
<dbReference type="SUPFAM" id="SSF46689">
    <property type="entry name" value="Homeodomain-like"/>
    <property type="match status" value="1"/>
</dbReference>
<name>A0ABQ4BYT3_9ACTN</name>
<dbReference type="InterPro" id="IPR009057">
    <property type="entry name" value="Homeodomain-like_sf"/>
</dbReference>
<dbReference type="RefSeq" id="WP_203701486.1">
    <property type="nucleotide sequence ID" value="NZ_BAAALU010000010.1"/>
</dbReference>
<dbReference type="InterPro" id="IPR001647">
    <property type="entry name" value="HTH_TetR"/>
</dbReference>
<accession>A0ABQ4BYT3</accession>
<dbReference type="Gene3D" id="1.10.357.10">
    <property type="entry name" value="Tetracycline Repressor, domain 2"/>
    <property type="match status" value="1"/>
</dbReference>
<keyword evidence="5" id="KW-1185">Reference proteome</keyword>
<keyword evidence="1 2" id="KW-0238">DNA-binding</keyword>
<evidence type="ECO:0000256" key="2">
    <source>
        <dbReference type="PROSITE-ProRule" id="PRU00335"/>
    </source>
</evidence>
<evidence type="ECO:0000259" key="3">
    <source>
        <dbReference type="PROSITE" id="PS50977"/>
    </source>
</evidence>
<dbReference type="Pfam" id="PF17929">
    <property type="entry name" value="TetR_C_34"/>
    <property type="match status" value="1"/>
</dbReference>
<sequence>MRERARSPEDKAQRAEDLLAAAEALALDLGGVRFVTVAAVTDRAGLHRTGARRYYANREELLLELAERGWGQWRDAVKAAVGDRAGLGPEQVAVAVASTLASLSVFCDLLSHAAMSLEGDVDIERARRYKTNATAAATEITNVLAEASSMTVEQIEGLIAVAVTLAAGLWQVSHPTPTLAALYEQMPAWGHAALDFEPRLTLLLRATAVGLVDITA</sequence>
<reference evidence="4 5" key="1">
    <citation type="submission" date="2021-01" db="EMBL/GenBank/DDBJ databases">
        <title>Whole genome shotgun sequence of Asanoa iriomotensis NBRC 100142.</title>
        <authorList>
            <person name="Komaki H."/>
            <person name="Tamura T."/>
        </authorList>
    </citation>
    <scope>NUCLEOTIDE SEQUENCE [LARGE SCALE GENOMIC DNA]</scope>
    <source>
        <strain evidence="4 5">NBRC 100142</strain>
    </source>
</reference>